<evidence type="ECO:0000259" key="6">
    <source>
        <dbReference type="PROSITE" id="PS51473"/>
    </source>
</evidence>
<dbReference type="CDD" id="cd23509">
    <property type="entry name" value="Gnk2-like"/>
    <property type="match status" value="2"/>
</dbReference>
<feature type="signal peptide" evidence="5">
    <location>
        <begin position="1"/>
        <end position="25"/>
    </location>
</feature>
<reference evidence="7" key="1">
    <citation type="submission" date="2020-08" db="EMBL/GenBank/DDBJ databases">
        <title>Plant Genome Project.</title>
        <authorList>
            <person name="Zhang R.-G."/>
        </authorList>
    </citation>
    <scope>NUCLEOTIDE SEQUENCE</scope>
    <source>
        <strain evidence="7">WSP0</strain>
        <tissue evidence="7">Leaf</tissue>
    </source>
</reference>
<feature type="domain" description="Gnk2-homologous" evidence="6">
    <location>
        <begin position="33"/>
        <end position="135"/>
    </location>
</feature>
<dbReference type="InterPro" id="IPR038408">
    <property type="entry name" value="GNK2_sf"/>
</dbReference>
<dbReference type="Pfam" id="PF01657">
    <property type="entry name" value="Stress-antifung"/>
    <property type="match status" value="2"/>
</dbReference>
<keyword evidence="4" id="KW-0472">Membrane</keyword>
<feature type="region of interest" description="Disordered" evidence="3">
    <location>
        <begin position="259"/>
        <end position="290"/>
    </location>
</feature>
<protein>
    <recommendedName>
        <fullName evidence="6">Gnk2-homologous domain-containing protein</fullName>
    </recommendedName>
</protein>
<dbReference type="PROSITE" id="PS51473">
    <property type="entry name" value="GNK2"/>
    <property type="match status" value="2"/>
</dbReference>
<keyword evidence="4" id="KW-1133">Transmembrane helix</keyword>
<dbReference type="FunFam" id="3.30.430.20:FF:000003">
    <property type="entry name" value="Cysteine-rich RLK (RECEPTOR-like protein kinase) 10"/>
    <property type="match status" value="1"/>
</dbReference>
<name>A0AAV6JKA6_9ERIC</name>
<feature type="domain" description="Gnk2-homologous" evidence="6">
    <location>
        <begin position="141"/>
        <end position="253"/>
    </location>
</feature>
<comment type="caution">
    <text evidence="7">The sequence shown here is derived from an EMBL/GenBank/DDBJ whole genome shotgun (WGS) entry which is preliminary data.</text>
</comment>
<organism evidence="7 8">
    <name type="scientific">Rhododendron griersonianum</name>
    <dbReference type="NCBI Taxonomy" id="479676"/>
    <lineage>
        <taxon>Eukaryota</taxon>
        <taxon>Viridiplantae</taxon>
        <taxon>Streptophyta</taxon>
        <taxon>Embryophyta</taxon>
        <taxon>Tracheophyta</taxon>
        <taxon>Spermatophyta</taxon>
        <taxon>Magnoliopsida</taxon>
        <taxon>eudicotyledons</taxon>
        <taxon>Gunneridae</taxon>
        <taxon>Pentapetalae</taxon>
        <taxon>asterids</taxon>
        <taxon>Ericales</taxon>
        <taxon>Ericaceae</taxon>
        <taxon>Ericoideae</taxon>
        <taxon>Rhodoreae</taxon>
        <taxon>Rhododendron</taxon>
    </lineage>
</organism>
<keyword evidence="1 5" id="KW-0732">Signal</keyword>
<feature type="transmembrane region" description="Helical" evidence="4">
    <location>
        <begin position="299"/>
        <end position="322"/>
    </location>
</feature>
<keyword evidence="4" id="KW-0812">Transmembrane</keyword>
<dbReference type="PANTHER" id="PTHR32099:SF51">
    <property type="entry name" value="CYSTEINE-RICH RECEPTOR-LIKE PROTEIN KINASE 25 ISOFORM X1"/>
    <property type="match status" value="1"/>
</dbReference>
<evidence type="ECO:0000256" key="4">
    <source>
        <dbReference type="SAM" id="Phobius"/>
    </source>
</evidence>
<evidence type="ECO:0000256" key="5">
    <source>
        <dbReference type="SAM" id="SignalP"/>
    </source>
</evidence>
<evidence type="ECO:0000256" key="2">
    <source>
        <dbReference type="ARBA" id="ARBA00022737"/>
    </source>
</evidence>
<accession>A0AAV6JKA6</accession>
<dbReference type="Gene3D" id="3.30.430.20">
    <property type="entry name" value="Gnk2 domain, C-X8-C-X2-C motif"/>
    <property type="match status" value="2"/>
</dbReference>
<evidence type="ECO:0000313" key="7">
    <source>
        <dbReference type="EMBL" id="KAG5541631.1"/>
    </source>
</evidence>
<keyword evidence="8" id="KW-1185">Reference proteome</keyword>
<evidence type="ECO:0000256" key="1">
    <source>
        <dbReference type="ARBA" id="ARBA00022729"/>
    </source>
</evidence>
<sequence>MATMGSWRELLLLLFLYLFLVNIESTFELGSWINLIYFDTGSGNYSSNSTYQTNLNTLLSSLSNRTDRYGFYSSSFGDNPDRVYAIVLCRGDVELHTCRSCIKNSTIKLPQLLPNSKGAIGWYGYCMLRYSDKSMNGIKVTYPYQVLYSGVNASSVNHFDWALANFLGDLRVKAASGGALRKFKTGSSGPDFPTIYGLMQCTPDLNEKDCNDCLQNATDQIRKSADQYPQLRHWTGWRILAPSCSLRYEANLFYNDTPPATSAAPPPAPPPARTFAPPPPSANMTTKQDNKSSMLRPTIVIVVVAVSISLVLTALTCVLLQLRKRKDVRNAKKLVGHSLHPGSVGWGPPQVCGGQRVWSGFSDYICTNAVRTPDLSEMDCNNCLHRATEKIPQYFNGKDDNTIRTVIITAVLTIGSVIGFIVCVCIFLRKRKQKKNPKQKVEVFEAWDQISIVELLEYDFETISVATNNFSNNNKLGQGGLIGVVTSFRPLTAQRFRSDEGRLDGVFQAFGFYCDLGAVRGEVVLMAAVFSLPTIFSLPSLCRRRLLHHLRGTVGFFPVADLYFWE</sequence>
<dbReference type="Proteomes" id="UP000823749">
    <property type="component" value="Chromosome 7"/>
</dbReference>
<evidence type="ECO:0000256" key="3">
    <source>
        <dbReference type="SAM" id="MobiDB-lite"/>
    </source>
</evidence>
<dbReference type="PANTHER" id="PTHR32099">
    <property type="entry name" value="CYSTEINE-RICH REPEAT SECRETORY PROTEIN"/>
    <property type="match status" value="1"/>
</dbReference>
<dbReference type="AlphaFoldDB" id="A0AAV6JKA6"/>
<dbReference type="InterPro" id="IPR002902">
    <property type="entry name" value="GNK2"/>
</dbReference>
<proteinExistence type="predicted"/>
<feature type="chain" id="PRO_5043944265" description="Gnk2-homologous domain-containing protein" evidence="5">
    <location>
        <begin position="26"/>
        <end position="566"/>
    </location>
</feature>
<feature type="transmembrane region" description="Helical" evidence="4">
    <location>
        <begin position="406"/>
        <end position="429"/>
    </location>
</feature>
<evidence type="ECO:0000313" key="8">
    <source>
        <dbReference type="Proteomes" id="UP000823749"/>
    </source>
</evidence>
<dbReference type="EMBL" id="JACTNZ010000007">
    <property type="protein sequence ID" value="KAG5541631.1"/>
    <property type="molecule type" value="Genomic_DNA"/>
</dbReference>
<feature type="compositionally biased region" description="Pro residues" evidence="3">
    <location>
        <begin position="264"/>
        <end position="281"/>
    </location>
</feature>
<keyword evidence="2" id="KW-0677">Repeat</keyword>
<gene>
    <name evidence="7" type="ORF">RHGRI_021459</name>
</gene>